<reference evidence="2" key="1">
    <citation type="journal article" date="2021" name="Sci. Adv.">
        <title>The American lobster genome reveals insights on longevity, neural, and immune adaptations.</title>
        <authorList>
            <person name="Polinski J.M."/>
            <person name="Zimin A.V."/>
            <person name="Clark K.F."/>
            <person name="Kohn A.B."/>
            <person name="Sadowski N."/>
            <person name="Timp W."/>
            <person name="Ptitsyn A."/>
            <person name="Khanna P."/>
            <person name="Romanova D.Y."/>
            <person name="Williams P."/>
            <person name="Greenwood S.J."/>
            <person name="Moroz L.L."/>
            <person name="Walt D.R."/>
            <person name="Bodnar A.G."/>
        </authorList>
    </citation>
    <scope>NUCLEOTIDE SEQUENCE</scope>
    <source>
        <strain evidence="2">GMGI-L3</strain>
    </source>
</reference>
<protein>
    <submittedName>
        <fullName evidence="2">Putative olfactory ionotropic receptor IR4-like 1</fullName>
    </submittedName>
</protein>
<keyword evidence="1" id="KW-0732">Signal</keyword>
<comment type="caution">
    <text evidence="2">The sequence shown here is derived from an EMBL/GenBank/DDBJ whole genome shotgun (WGS) entry which is preliminary data.</text>
</comment>
<feature type="signal peptide" evidence="1">
    <location>
        <begin position="1"/>
        <end position="21"/>
    </location>
</feature>
<keyword evidence="3" id="KW-1185">Reference proteome</keyword>
<proteinExistence type="predicted"/>
<evidence type="ECO:0000313" key="3">
    <source>
        <dbReference type="Proteomes" id="UP000747542"/>
    </source>
</evidence>
<evidence type="ECO:0000256" key="1">
    <source>
        <dbReference type="SAM" id="SignalP"/>
    </source>
</evidence>
<dbReference type="EMBL" id="JAHLQT010033114">
    <property type="protein sequence ID" value="KAG7159494.1"/>
    <property type="molecule type" value="Genomic_DNA"/>
</dbReference>
<feature type="chain" id="PRO_5035322295" evidence="1">
    <location>
        <begin position="22"/>
        <end position="493"/>
    </location>
</feature>
<sequence>GVMTAAAASLLLVLTVCLTVAQLPRPQGAGETLSVAGAAVAAVAATVWRPRCSVILLTDGTTSSTTVFTELGGLGAPWGVTVFQVAAEGKSPNMTEALLSRLVAQARRVRQVSWCVTVVVVSDDSAFLAASAEWIFKGRLLVWTNRLLALTRRPLSHLRHLHTSFSMMNAMLLLLDDTSGYPRCSGMCTSHSSIRPGVRDSDVVPLHGLVLTTHLLLFPTSSTGKSSRVDTYTQHSFVHRPQLVVAAEEFQPHVLVKTTEAPGRSLSFVTHGRAPPPPGQHTQLYVSLRTPSSDLLTAPGASSCQMVHGLHGGHGGVTWGLGPHADARILADYGRIMAGRGLPEVDPWASSALHPASVDRHSGDTAAVIHYSVLLYLCFIPKTAQRDTWMTETASSYSRVLLQQVSRVGHLPGGDGLGEGRSHHVREEHRVYLHADELVRLGTHAFLGRPQWQGPHGSRLSNTGCLWCWLGSLAGPGGAGPRVAHTQASPQLE</sequence>
<accession>A0A8J5JQW1</accession>
<evidence type="ECO:0000313" key="2">
    <source>
        <dbReference type="EMBL" id="KAG7159494.1"/>
    </source>
</evidence>
<feature type="non-terminal residue" evidence="2">
    <location>
        <position position="1"/>
    </location>
</feature>
<dbReference type="AlphaFoldDB" id="A0A8J5JQW1"/>
<dbReference type="Proteomes" id="UP000747542">
    <property type="component" value="Unassembled WGS sequence"/>
</dbReference>
<name>A0A8J5JQW1_HOMAM</name>
<gene>
    <name evidence="2" type="primary">Ir4-L1</name>
    <name evidence="2" type="ORF">Hamer_G004126</name>
</gene>
<organism evidence="2 3">
    <name type="scientific">Homarus americanus</name>
    <name type="common">American lobster</name>
    <dbReference type="NCBI Taxonomy" id="6706"/>
    <lineage>
        <taxon>Eukaryota</taxon>
        <taxon>Metazoa</taxon>
        <taxon>Ecdysozoa</taxon>
        <taxon>Arthropoda</taxon>
        <taxon>Crustacea</taxon>
        <taxon>Multicrustacea</taxon>
        <taxon>Malacostraca</taxon>
        <taxon>Eumalacostraca</taxon>
        <taxon>Eucarida</taxon>
        <taxon>Decapoda</taxon>
        <taxon>Pleocyemata</taxon>
        <taxon>Astacidea</taxon>
        <taxon>Nephropoidea</taxon>
        <taxon>Nephropidae</taxon>
        <taxon>Homarus</taxon>
    </lineage>
</organism>
<keyword evidence="2" id="KW-0675">Receptor</keyword>